<reference evidence="2" key="1">
    <citation type="submission" date="2022-12" db="EMBL/GenBank/DDBJ databases">
        <authorList>
            <person name="Petersen C."/>
        </authorList>
    </citation>
    <scope>NUCLEOTIDE SEQUENCE</scope>
    <source>
        <strain evidence="2">IBT 3081</strain>
    </source>
</reference>
<dbReference type="InterPro" id="IPR002110">
    <property type="entry name" value="Ankyrin_rpt"/>
</dbReference>
<dbReference type="Proteomes" id="UP001147752">
    <property type="component" value="Unassembled WGS sequence"/>
</dbReference>
<dbReference type="PANTHER" id="PTHR46224">
    <property type="entry name" value="ANKYRIN REPEAT FAMILY PROTEIN"/>
    <property type="match status" value="1"/>
</dbReference>
<evidence type="ECO:0000313" key="2">
    <source>
        <dbReference type="EMBL" id="KAJ5360572.1"/>
    </source>
</evidence>
<gene>
    <name evidence="2" type="ORF">N7517_009763</name>
</gene>
<dbReference type="Gene3D" id="1.25.40.20">
    <property type="entry name" value="Ankyrin repeat-containing domain"/>
    <property type="match status" value="1"/>
</dbReference>
<dbReference type="PROSITE" id="PS50088">
    <property type="entry name" value="ANK_REPEAT"/>
    <property type="match status" value="1"/>
</dbReference>
<accession>A0A9W9RI76</accession>
<proteinExistence type="predicted"/>
<dbReference type="Pfam" id="PF12796">
    <property type="entry name" value="Ank_2"/>
    <property type="match status" value="1"/>
</dbReference>
<dbReference type="GeneID" id="81466669"/>
<comment type="caution">
    <text evidence="2">The sequence shown here is derived from an EMBL/GenBank/DDBJ whole genome shotgun (WGS) entry which is preliminary data.</text>
</comment>
<keyword evidence="1" id="KW-0040">ANK repeat</keyword>
<evidence type="ECO:0000313" key="3">
    <source>
        <dbReference type="Proteomes" id="UP001147752"/>
    </source>
</evidence>
<dbReference type="SUPFAM" id="SSF48403">
    <property type="entry name" value="Ankyrin repeat"/>
    <property type="match status" value="1"/>
</dbReference>
<dbReference type="AlphaFoldDB" id="A0A9W9RI76"/>
<keyword evidence="3" id="KW-1185">Reference proteome</keyword>
<dbReference type="InterPro" id="IPR051616">
    <property type="entry name" value="Cul2-RING_E3_ligase_SR"/>
</dbReference>
<name>A0A9W9RI76_9EURO</name>
<dbReference type="SMART" id="SM00248">
    <property type="entry name" value="ANK"/>
    <property type="match status" value="3"/>
</dbReference>
<dbReference type="PANTHER" id="PTHR46224:SF6">
    <property type="entry name" value="ANKYRIN REPEAT FAMILY PROTEIN"/>
    <property type="match status" value="1"/>
</dbReference>
<dbReference type="RefSeq" id="XP_056576058.1">
    <property type="nucleotide sequence ID" value="XM_056727486.1"/>
</dbReference>
<feature type="repeat" description="ANK" evidence="1">
    <location>
        <begin position="84"/>
        <end position="116"/>
    </location>
</feature>
<sequence length="197" mass="22410">MVNVFPYEIFLLIAENLPTERDVSALMRTNHALYDLLITYLYKRNIRSKRPPLFWCSSNGLLTPAKRMLSLKADVNAYKHLTLGEATPLMGAAREGYVDMTRLLLEHGAQVDLCNTDWGPCGPPLTLAVAEGKDTNFRHPREIQDYWSSDEEPPGDEIFDDDTMFDVRVAERSEDTRDYQAVIKLLLDHGANPNEHS</sequence>
<dbReference type="InterPro" id="IPR036770">
    <property type="entry name" value="Ankyrin_rpt-contain_sf"/>
</dbReference>
<dbReference type="EMBL" id="JAPZBT010000004">
    <property type="protein sequence ID" value="KAJ5360572.1"/>
    <property type="molecule type" value="Genomic_DNA"/>
</dbReference>
<evidence type="ECO:0000256" key="1">
    <source>
        <dbReference type="PROSITE-ProRule" id="PRU00023"/>
    </source>
</evidence>
<dbReference type="OrthoDB" id="426293at2759"/>
<reference evidence="2" key="2">
    <citation type="journal article" date="2023" name="IMA Fungus">
        <title>Comparative genomic study of the Penicillium genus elucidates a diverse pangenome and 15 lateral gene transfer events.</title>
        <authorList>
            <person name="Petersen C."/>
            <person name="Sorensen T."/>
            <person name="Nielsen M.R."/>
            <person name="Sondergaard T.E."/>
            <person name="Sorensen J.L."/>
            <person name="Fitzpatrick D.A."/>
            <person name="Frisvad J.C."/>
            <person name="Nielsen K.L."/>
        </authorList>
    </citation>
    <scope>NUCLEOTIDE SEQUENCE</scope>
    <source>
        <strain evidence="2">IBT 3081</strain>
    </source>
</reference>
<protein>
    <submittedName>
        <fullName evidence="2">Uncharacterized protein</fullName>
    </submittedName>
</protein>
<organism evidence="2 3">
    <name type="scientific">Penicillium concentricum</name>
    <dbReference type="NCBI Taxonomy" id="293559"/>
    <lineage>
        <taxon>Eukaryota</taxon>
        <taxon>Fungi</taxon>
        <taxon>Dikarya</taxon>
        <taxon>Ascomycota</taxon>
        <taxon>Pezizomycotina</taxon>
        <taxon>Eurotiomycetes</taxon>
        <taxon>Eurotiomycetidae</taxon>
        <taxon>Eurotiales</taxon>
        <taxon>Aspergillaceae</taxon>
        <taxon>Penicillium</taxon>
    </lineage>
</organism>
<dbReference type="PROSITE" id="PS50297">
    <property type="entry name" value="ANK_REP_REGION"/>
    <property type="match status" value="1"/>
</dbReference>